<dbReference type="STRING" id="681398.PJIAN_4505"/>
<dbReference type="Proteomes" id="UP000076586">
    <property type="component" value="Unassembled WGS sequence"/>
</dbReference>
<dbReference type="InterPro" id="IPR036291">
    <property type="entry name" value="NAD(P)-bd_dom_sf"/>
</dbReference>
<evidence type="ECO:0000259" key="1">
    <source>
        <dbReference type="Pfam" id="PF13460"/>
    </source>
</evidence>
<dbReference type="Gene3D" id="3.40.50.720">
    <property type="entry name" value="NAD(P)-binding Rossmann-like Domain"/>
    <property type="match status" value="1"/>
</dbReference>
<dbReference type="RefSeq" id="WP_068705632.1">
    <property type="nucleotide sequence ID" value="NZ_BDCR01000004.1"/>
</dbReference>
<proteinExistence type="predicted"/>
<name>A0A161LX43_9BACT</name>
<accession>A0A161LX43</accession>
<dbReference type="PANTHER" id="PTHR14097">
    <property type="entry name" value="OXIDOREDUCTASE HTATIP2"/>
    <property type="match status" value="1"/>
</dbReference>
<dbReference type="OrthoDB" id="9798632at2"/>
<reference evidence="3" key="1">
    <citation type="submission" date="2016-04" db="EMBL/GenBank/DDBJ databases">
        <title>Draft genome sequence of Paludibacter jiangxiensis strain NM7.</title>
        <authorList>
            <person name="Qiu Y."/>
            <person name="Matsuura N."/>
            <person name="Ohashi A."/>
            <person name="Tourlousse M.D."/>
            <person name="Sekiguchi Y."/>
        </authorList>
    </citation>
    <scope>NUCLEOTIDE SEQUENCE [LARGE SCALE GENOMIC DNA]</scope>
    <source>
        <strain evidence="3">NM7</strain>
    </source>
</reference>
<sequence>MKAIVIGGSGATGKYLVRRLLADDRFDEIVLLLRKPAAETHPKIKQVIVDFDKLNDFAEQINGDVAFSCLGTTLKDAGSKEAQWKVDYDYQYNFAKIARQNGIATFVLMSAQNADAKSSFFYSRMKGELEQSIEALGFDKLVIVQPGLLLRPGTERLVEKLSVKMLSVFNKVGMLKQYAPTHVDQVAAAMIQHALSGRSGICRVKNKEITGHRD</sequence>
<dbReference type="AlphaFoldDB" id="A0A161LX43"/>
<feature type="domain" description="NAD(P)-binding" evidence="1">
    <location>
        <begin position="7"/>
        <end position="153"/>
    </location>
</feature>
<evidence type="ECO:0000313" key="2">
    <source>
        <dbReference type="EMBL" id="GAT63962.1"/>
    </source>
</evidence>
<comment type="caution">
    <text evidence="2">The sequence shown here is derived from an EMBL/GenBank/DDBJ whole genome shotgun (WGS) entry which is preliminary data.</text>
</comment>
<dbReference type="EMBL" id="BDCR01000004">
    <property type="protein sequence ID" value="GAT63962.1"/>
    <property type="molecule type" value="Genomic_DNA"/>
</dbReference>
<evidence type="ECO:0000313" key="3">
    <source>
        <dbReference type="Proteomes" id="UP000076586"/>
    </source>
</evidence>
<dbReference type="InterPro" id="IPR016040">
    <property type="entry name" value="NAD(P)-bd_dom"/>
</dbReference>
<dbReference type="Pfam" id="PF13460">
    <property type="entry name" value="NAD_binding_10"/>
    <property type="match status" value="1"/>
</dbReference>
<dbReference type="PANTHER" id="PTHR14097:SF7">
    <property type="entry name" value="OXIDOREDUCTASE HTATIP2"/>
    <property type="match status" value="1"/>
</dbReference>
<reference evidence="3" key="2">
    <citation type="journal article" date="2017" name="Genome Announc.">
        <title>Draft genome sequence of Paludibacter jiangxiensis NM7(T), a propionate-producing fermentative bacterium.</title>
        <authorList>
            <person name="Qiu Y.-L."/>
            <person name="Tourlousse D.M."/>
            <person name="Matsuura N."/>
            <person name="Ohashi A."/>
            <person name="Sekiguchi Y."/>
        </authorList>
    </citation>
    <scope>NUCLEOTIDE SEQUENCE [LARGE SCALE GENOMIC DNA]</scope>
    <source>
        <strain evidence="3">NM7</strain>
    </source>
</reference>
<gene>
    <name evidence="2" type="ORF">PJIAN_4505</name>
</gene>
<organism evidence="2 3">
    <name type="scientific">Paludibacter jiangxiensis</name>
    <dbReference type="NCBI Taxonomy" id="681398"/>
    <lineage>
        <taxon>Bacteria</taxon>
        <taxon>Pseudomonadati</taxon>
        <taxon>Bacteroidota</taxon>
        <taxon>Bacteroidia</taxon>
        <taxon>Bacteroidales</taxon>
        <taxon>Paludibacteraceae</taxon>
        <taxon>Paludibacter</taxon>
    </lineage>
</organism>
<dbReference type="SUPFAM" id="SSF51735">
    <property type="entry name" value="NAD(P)-binding Rossmann-fold domains"/>
    <property type="match status" value="1"/>
</dbReference>
<keyword evidence="3" id="KW-1185">Reference proteome</keyword>
<protein>
    <submittedName>
        <fullName evidence="2">NAD(P)H-binding</fullName>
    </submittedName>
</protein>